<comment type="caution">
    <text evidence="7">The sequence shown here is derived from an EMBL/GenBank/DDBJ whole genome shotgun (WGS) entry which is preliminary data.</text>
</comment>
<evidence type="ECO:0000256" key="2">
    <source>
        <dbReference type="ARBA" id="ARBA00022692"/>
    </source>
</evidence>
<keyword evidence="3 6" id="KW-1133">Transmembrane helix</keyword>
<feature type="transmembrane region" description="Helical" evidence="6">
    <location>
        <begin position="70"/>
        <end position="90"/>
    </location>
</feature>
<sequence>MPERYSEPTERPGAQFDGSSPAAERLTPTQDRQWATMAHFGAILGCIPSAVIYYVYRERGPFTAQEAREALNFTFPLTVVALICNLLTLIPVIGGFFAVIAVAVWVVLTVNGLVAGLEANRGRPYRYRFNLRLFK</sequence>
<feature type="transmembrane region" description="Helical" evidence="6">
    <location>
        <begin position="34"/>
        <end position="56"/>
    </location>
</feature>
<proteinExistence type="predicted"/>
<evidence type="ECO:0000256" key="4">
    <source>
        <dbReference type="ARBA" id="ARBA00023136"/>
    </source>
</evidence>
<gene>
    <name evidence="7" type="ORF">GCM10022377_04180</name>
</gene>
<evidence type="ECO:0000256" key="3">
    <source>
        <dbReference type="ARBA" id="ARBA00022989"/>
    </source>
</evidence>
<dbReference type="RefSeq" id="WP_344879250.1">
    <property type="nucleotide sequence ID" value="NZ_BAABCJ010000001.1"/>
</dbReference>
<reference evidence="8" key="1">
    <citation type="journal article" date="2019" name="Int. J. Syst. Evol. Microbiol.">
        <title>The Global Catalogue of Microorganisms (GCM) 10K type strain sequencing project: providing services to taxonomists for standard genome sequencing and annotation.</title>
        <authorList>
            <consortium name="The Broad Institute Genomics Platform"/>
            <consortium name="The Broad Institute Genome Sequencing Center for Infectious Disease"/>
            <person name="Wu L."/>
            <person name="Ma J."/>
        </authorList>
    </citation>
    <scope>NUCLEOTIDE SEQUENCE [LARGE SCALE GENOMIC DNA]</scope>
    <source>
        <strain evidence="8">JCM 16961</strain>
    </source>
</reference>
<dbReference type="Proteomes" id="UP001501536">
    <property type="component" value="Unassembled WGS sequence"/>
</dbReference>
<keyword evidence="4 6" id="KW-0472">Membrane</keyword>
<comment type="subcellular location">
    <subcellularLocation>
        <location evidence="1">Membrane</location>
        <topology evidence="1">Multi-pass membrane protein</topology>
    </subcellularLocation>
</comment>
<name>A0ABP7CQS6_9MICC</name>
<evidence type="ECO:0000256" key="1">
    <source>
        <dbReference type="ARBA" id="ARBA00004141"/>
    </source>
</evidence>
<evidence type="ECO:0000256" key="5">
    <source>
        <dbReference type="SAM" id="MobiDB-lite"/>
    </source>
</evidence>
<evidence type="ECO:0000313" key="7">
    <source>
        <dbReference type="EMBL" id="GAA3694672.1"/>
    </source>
</evidence>
<evidence type="ECO:0000256" key="6">
    <source>
        <dbReference type="SAM" id="Phobius"/>
    </source>
</evidence>
<accession>A0ABP7CQS6</accession>
<dbReference type="Pfam" id="PF09685">
    <property type="entry name" value="MamF_MmsF"/>
    <property type="match status" value="1"/>
</dbReference>
<dbReference type="InterPro" id="IPR019109">
    <property type="entry name" value="MamF_MmsF"/>
</dbReference>
<organism evidence="7 8">
    <name type="scientific">Zhihengliuella alba</name>
    <dbReference type="NCBI Taxonomy" id="547018"/>
    <lineage>
        <taxon>Bacteria</taxon>
        <taxon>Bacillati</taxon>
        <taxon>Actinomycetota</taxon>
        <taxon>Actinomycetes</taxon>
        <taxon>Micrococcales</taxon>
        <taxon>Micrococcaceae</taxon>
        <taxon>Zhihengliuella</taxon>
    </lineage>
</organism>
<feature type="region of interest" description="Disordered" evidence="5">
    <location>
        <begin position="1"/>
        <end position="24"/>
    </location>
</feature>
<feature type="transmembrane region" description="Helical" evidence="6">
    <location>
        <begin position="96"/>
        <end position="117"/>
    </location>
</feature>
<protein>
    <submittedName>
        <fullName evidence="7">DUF4870 domain-containing protein</fullName>
    </submittedName>
</protein>
<keyword evidence="8" id="KW-1185">Reference proteome</keyword>
<dbReference type="EMBL" id="BAABCJ010000001">
    <property type="protein sequence ID" value="GAA3694672.1"/>
    <property type="molecule type" value="Genomic_DNA"/>
</dbReference>
<keyword evidence="2 6" id="KW-0812">Transmembrane</keyword>
<feature type="compositionally biased region" description="Basic and acidic residues" evidence="5">
    <location>
        <begin position="1"/>
        <end position="10"/>
    </location>
</feature>
<evidence type="ECO:0000313" key="8">
    <source>
        <dbReference type="Proteomes" id="UP001501536"/>
    </source>
</evidence>